<dbReference type="OrthoDB" id="3049275at2759"/>
<feature type="transmembrane region" description="Helical" evidence="1">
    <location>
        <begin position="102"/>
        <end position="125"/>
    </location>
</feature>
<name>A0A9P7KEU4_9AGAR</name>
<dbReference type="AlphaFoldDB" id="A0A9P7KEU4"/>
<dbReference type="Proteomes" id="UP000775547">
    <property type="component" value="Unassembled WGS sequence"/>
</dbReference>
<keyword evidence="3" id="KW-1185">Reference proteome</keyword>
<keyword evidence="1" id="KW-0812">Transmembrane</keyword>
<feature type="transmembrane region" description="Helical" evidence="1">
    <location>
        <begin position="131"/>
        <end position="149"/>
    </location>
</feature>
<accession>A0A9P7KEU4</accession>
<reference evidence="2" key="2">
    <citation type="submission" date="2021-10" db="EMBL/GenBank/DDBJ databases">
        <title>Phylogenomics reveals ancestral predisposition of the termite-cultivated fungus Termitomyces towards a domesticated lifestyle.</title>
        <authorList>
            <person name="Auxier B."/>
            <person name="Grum-Grzhimaylo A."/>
            <person name="Cardenas M.E."/>
            <person name="Lodge J.D."/>
            <person name="Laessoe T."/>
            <person name="Pedersen O."/>
            <person name="Smith M.E."/>
            <person name="Kuyper T.W."/>
            <person name="Franco-Molano E.A."/>
            <person name="Baroni T.J."/>
            <person name="Aanen D.K."/>
        </authorList>
    </citation>
    <scope>NUCLEOTIDE SEQUENCE</scope>
    <source>
        <strain evidence="2">AP01</strain>
        <tissue evidence="2">Mycelium</tissue>
    </source>
</reference>
<keyword evidence="1" id="KW-1133">Transmembrane helix</keyword>
<evidence type="ECO:0000313" key="3">
    <source>
        <dbReference type="Proteomes" id="UP000775547"/>
    </source>
</evidence>
<sequence length="516" mass="56249">MGASQSLFYPDNPNRRTRAQQLADDCQAFQNEFDKIKTQIEKELGPYKDKMNKVLNAFGCRNMDDLDKLVKKTATSEGLEQWERIKSSVDGLSHASDIFSTAMAVVAIAGIAISAVGALAGGFGFLAGNSILLVLGVIGAVFDAITGAIQRSQLRDAINSLFPLRMKIKYLAEHIRHVQINLSGIKMFYTMFERKGYNKEAIIRELRESDVMSGLQKGADELTYYQIGKDFLDMDQTRPGGAWRNEDPGWEGIARSLDAEVTAKKLLAKRARSGDYGGLFSTSLIAAPRVVGLGGFAGGSFNAGLIGTANPGGFAGGSVNAGLSGDSILHSLEPEVTPEMEACKDSESRLVHMSKNDMTYVAPVEEHDVSIDVVFTTESNLHPRLQGTVTIVLKAFLDEASAAVKLLCGFDFLLHNDRLILWFSSNNHFALKADIHAHQLISRTDRSDLGTDWIISFANASQAQDFAHAQRTVSGPEFYESSVDICLRADTLDSLLYLRADGRLHVIGEALGAHYA</sequence>
<evidence type="ECO:0000256" key="1">
    <source>
        <dbReference type="SAM" id="Phobius"/>
    </source>
</evidence>
<proteinExistence type="predicted"/>
<dbReference type="EMBL" id="JABCKV010000006">
    <property type="protein sequence ID" value="KAG5647878.1"/>
    <property type="molecule type" value="Genomic_DNA"/>
</dbReference>
<comment type="caution">
    <text evidence="2">The sequence shown here is derived from an EMBL/GenBank/DDBJ whole genome shotgun (WGS) entry which is preliminary data.</text>
</comment>
<reference evidence="2" key="1">
    <citation type="submission" date="2020-07" db="EMBL/GenBank/DDBJ databases">
        <authorList>
            <person name="Nieuwenhuis M."/>
            <person name="Van De Peppel L.J.J."/>
        </authorList>
    </citation>
    <scope>NUCLEOTIDE SEQUENCE</scope>
    <source>
        <strain evidence="2">AP01</strain>
        <tissue evidence="2">Mycelium</tissue>
    </source>
</reference>
<organism evidence="2 3">
    <name type="scientific">Asterophora parasitica</name>
    <dbReference type="NCBI Taxonomy" id="117018"/>
    <lineage>
        <taxon>Eukaryota</taxon>
        <taxon>Fungi</taxon>
        <taxon>Dikarya</taxon>
        <taxon>Basidiomycota</taxon>
        <taxon>Agaricomycotina</taxon>
        <taxon>Agaricomycetes</taxon>
        <taxon>Agaricomycetidae</taxon>
        <taxon>Agaricales</taxon>
        <taxon>Tricholomatineae</taxon>
        <taxon>Lyophyllaceae</taxon>
        <taxon>Asterophora</taxon>
    </lineage>
</organism>
<keyword evidence="1" id="KW-0472">Membrane</keyword>
<evidence type="ECO:0000313" key="2">
    <source>
        <dbReference type="EMBL" id="KAG5647878.1"/>
    </source>
</evidence>
<gene>
    <name evidence="2" type="ORF">DXG03_007802</name>
</gene>
<protein>
    <submittedName>
        <fullName evidence="2">Uncharacterized protein</fullName>
    </submittedName>
</protein>